<gene>
    <name evidence="2" type="ORF">ACFP1H_04640</name>
</gene>
<dbReference type="Proteomes" id="UP001596190">
    <property type="component" value="Unassembled WGS sequence"/>
</dbReference>
<dbReference type="SUPFAM" id="SSF69593">
    <property type="entry name" value="Glycerol-3-phosphate (1)-acyltransferase"/>
    <property type="match status" value="1"/>
</dbReference>
<accession>A0ABW1T7F7</accession>
<dbReference type="EMBL" id="JBHSSA010000037">
    <property type="protein sequence ID" value="MFC6253866.1"/>
    <property type="molecule type" value="Genomic_DNA"/>
</dbReference>
<protein>
    <submittedName>
        <fullName evidence="2">Lysophospholipid acyltransferase family protein</fullName>
    </submittedName>
</protein>
<dbReference type="CDD" id="cd07989">
    <property type="entry name" value="LPLAT_AGPAT-like"/>
    <property type="match status" value="1"/>
</dbReference>
<evidence type="ECO:0000313" key="3">
    <source>
        <dbReference type="Proteomes" id="UP001596190"/>
    </source>
</evidence>
<dbReference type="SMART" id="SM00563">
    <property type="entry name" value="PlsC"/>
    <property type="match status" value="1"/>
</dbReference>
<dbReference type="RefSeq" id="WP_235874423.1">
    <property type="nucleotide sequence ID" value="NZ_BJDO01000003.1"/>
</dbReference>
<reference evidence="3" key="1">
    <citation type="journal article" date="2019" name="Int. J. Syst. Evol. Microbiol.">
        <title>The Global Catalogue of Microorganisms (GCM) 10K type strain sequencing project: providing services to taxonomists for standard genome sequencing and annotation.</title>
        <authorList>
            <consortium name="The Broad Institute Genomics Platform"/>
            <consortium name="The Broad Institute Genome Sequencing Center for Infectious Disease"/>
            <person name="Wu L."/>
            <person name="Ma J."/>
        </authorList>
    </citation>
    <scope>NUCLEOTIDE SEQUENCE [LARGE SCALE GENOMIC DNA]</scope>
    <source>
        <strain evidence="3">CCM 8950</strain>
    </source>
</reference>
<dbReference type="InterPro" id="IPR002123">
    <property type="entry name" value="Plipid/glycerol_acylTrfase"/>
</dbReference>
<sequence>MSNDEQVVVNNIIQAVNDGAFHRKVEVSDPTLSPTDAQAVLTQYLNRRHSPSFAVKSWLAGQIILAAVHHVNRKTTVSGLEKINQIKTGAIVTSNHFHPMENTAIRYALRQAGFKKMAIVSQVTNFQMTGFLGFMMNYANTLPISTNLHYLGQEFPQLIQEKLAAGVPILIYPEQEMWWRYRKPRPFMSGTYHYAAKFNVPVISCFTEMQLTDQPAVNGVTPVTYHVHVLDPIYPDTTLNEHASCEQMRQQDQRQKKAAYEAAYHEPLTYQFERDDIVGWDYGNTTLATDLP</sequence>
<feature type="domain" description="Phospholipid/glycerol acyltransferase" evidence="1">
    <location>
        <begin position="90"/>
        <end position="210"/>
    </location>
</feature>
<dbReference type="Pfam" id="PF01553">
    <property type="entry name" value="Acyltransferase"/>
    <property type="match status" value="1"/>
</dbReference>
<proteinExistence type="predicted"/>
<keyword evidence="2" id="KW-0808">Transferase</keyword>
<evidence type="ECO:0000313" key="2">
    <source>
        <dbReference type="EMBL" id="MFC6253866.1"/>
    </source>
</evidence>
<organism evidence="2 3">
    <name type="scientific">Secundilactobacillus hailunensis</name>
    <dbReference type="NCBI Taxonomy" id="2559923"/>
    <lineage>
        <taxon>Bacteria</taxon>
        <taxon>Bacillati</taxon>
        <taxon>Bacillota</taxon>
        <taxon>Bacilli</taxon>
        <taxon>Lactobacillales</taxon>
        <taxon>Lactobacillaceae</taxon>
        <taxon>Secundilactobacillus</taxon>
    </lineage>
</organism>
<evidence type="ECO:0000259" key="1">
    <source>
        <dbReference type="SMART" id="SM00563"/>
    </source>
</evidence>
<keyword evidence="2" id="KW-0012">Acyltransferase</keyword>
<keyword evidence="3" id="KW-1185">Reference proteome</keyword>
<name>A0ABW1T7F7_9LACO</name>
<dbReference type="GO" id="GO:0016746">
    <property type="term" value="F:acyltransferase activity"/>
    <property type="evidence" value="ECO:0007669"/>
    <property type="project" value="UniProtKB-KW"/>
</dbReference>
<comment type="caution">
    <text evidence="2">The sequence shown here is derived from an EMBL/GenBank/DDBJ whole genome shotgun (WGS) entry which is preliminary data.</text>
</comment>